<sequence>IISVAFFVVMAASLLGNCLVCYLILFQEHLRKMANLSTLNLAISDLLITSICLPIQTIHVYLAKEWIFGSAMCKVSPFFMKAASTSSILNIFVSSLEKFLVVCFPLCFQRIKKYFSLNMLAVWVLSFALPIP</sequence>
<dbReference type="Gene3D" id="1.20.1070.10">
    <property type="entry name" value="Rhodopsin 7-helix transmembrane proteins"/>
    <property type="match status" value="1"/>
</dbReference>
<evidence type="ECO:0000313" key="10">
    <source>
        <dbReference type="EMBL" id="EDO50041.1"/>
    </source>
</evidence>
<keyword evidence="7" id="KW-0807">Transducer</keyword>
<dbReference type="PANTHER" id="PTHR45695:SF9">
    <property type="entry name" value="LEUCOKININ RECEPTOR"/>
    <property type="match status" value="1"/>
</dbReference>
<protein>
    <recommendedName>
        <fullName evidence="9">G-protein coupled receptors family 1 profile domain-containing protein</fullName>
    </recommendedName>
</protein>
<dbReference type="AlphaFoldDB" id="A7RF60"/>
<gene>
    <name evidence="10" type="ORF">NEMVEDRAFT_v1g79502</name>
</gene>
<feature type="transmembrane region" description="Helical" evidence="8">
    <location>
        <begin position="6"/>
        <end position="26"/>
    </location>
</feature>
<feature type="non-terminal residue" evidence="10">
    <location>
        <position position="1"/>
    </location>
</feature>
<dbReference type="eggNOG" id="KOG3656">
    <property type="taxonomic scope" value="Eukaryota"/>
</dbReference>
<dbReference type="PANTHER" id="PTHR45695">
    <property type="entry name" value="LEUCOKININ RECEPTOR-RELATED"/>
    <property type="match status" value="1"/>
</dbReference>
<keyword evidence="6" id="KW-0675">Receptor</keyword>
<dbReference type="GO" id="GO:0016020">
    <property type="term" value="C:membrane"/>
    <property type="evidence" value="ECO:0007669"/>
    <property type="project" value="UniProtKB-SubCell"/>
</dbReference>
<accession>A7RF60</accession>
<dbReference type="PROSITE" id="PS50262">
    <property type="entry name" value="G_PROTEIN_RECEP_F1_2"/>
    <property type="match status" value="1"/>
</dbReference>
<dbReference type="STRING" id="45351.A7RF60"/>
<evidence type="ECO:0000313" key="11">
    <source>
        <dbReference type="Proteomes" id="UP000001593"/>
    </source>
</evidence>
<keyword evidence="2 8" id="KW-0812">Transmembrane</keyword>
<reference evidence="10 11" key="1">
    <citation type="journal article" date="2007" name="Science">
        <title>Sea anemone genome reveals ancestral eumetazoan gene repertoire and genomic organization.</title>
        <authorList>
            <person name="Putnam N.H."/>
            <person name="Srivastava M."/>
            <person name="Hellsten U."/>
            <person name="Dirks B."/>
            <person name="Chapman J."/>
            <person name="Salamov A."/>
            <person name="Terry A."/>
            <person name="Shapiro H."/>
            <person name="Lindquist E."/>
            <person name="Kapitonov V.V."/>
            <person name="Jurka J."/>
            <person name="Genikhovich G."/>
            <person name="Grigoriev I.V."/>
            <person name="Lucas S.M."/>
            <person name="Steele R.E."/>
            <person name="Finnerty J.R."/>
            <person name="Technau U."/>
            <person name="Martindale M.Q."/>
            <person name="Rokhsar D.S."/>
        </authorList>
    </citation>
    <scope>NUCLEOTIDE SEQUENCE [LARGE SCALE GENOMIC DNA]</scope>
    <source>
        <strain evidence="11">CH2 X CH6</strain>
    </source>
</reference>
<evidence type="ECO:0000256" key="1">
    <source>
        <dbReference type="ARBA" id="ARBA00004141"/>
    </source>
</evidence>
<organism evidence="10 11">
    <name type="scientific">Nematostella vectensis</name>
    <name type="common">Starlet sea anemone</name>
    <dbReference type="NCBI Taxonomy" id="45351"/>
    <lineage>
        <taxon>Eukaryota</taxon>
        <taxon>Metazoa</taxon>
        <taxon>Cnidaria</taxon>
        <taxon>Anthozoa</taxon>
        <taxon>Hexacorallia</taxon>
        <taxon>Actiniaria</taxon>
        <taxon>Edwardsiidae</taxon>
        <taxon>Nematostella</taxon>
    </lineage>
</organism>
<dbReference type="SUPFAM" id="SSF81321">
    <property type="entry name" value="Family A G protein-coupled receptor-like"/>
    <property type="match status" value="1"/>
</dbReference>
<feature type="transmembrane region" description="Helical" evidence="8">
    <location>
        <begin position="114"/>
        <end position="131"/>
    </location>
</feature>
<dbReference type="InterPro" id="IPR000276">
    <property type="entry name" value="GPCR_Rhodpsn"/>
</dbReference>
<feature type="domain" description="G-protein coupled receptors family 1 profile" evidence="9">
    <location>
        <begin position="16"/>
        <end position="132"/>
    </location>
</feature>
<dbReference type="Proteomes" id="UP000001593">
    <property type="component" value="Unassembled WGS sequence"/>
</dbReference>
<evidence type="ECO:0000259" key="9">
    <source>
        <dbReference type="PROSITE" id="PS50262"/>
    </source>
</evidence>
<feature type="transmembrane region" description="Helical" evidence="8">
    <location>
        <begin position="38"/>
        <end position="62"/>
    </location>
</feature>
<dbReference type="EMBL" id="DS469507">
    <property type="protein sequence ID" value="EDO50041.1"/>
    <property type="molecule type" value="Genomic_DNA"/>
</dbReference>
<feature type="transmembrane region" description="Helical" evidence="8">
    <location>
        <begin position="82"/>
        <end position="107"/>
    </location>
</feature>
<comment type="subcellular location">
    <subcellularLocation>
        <location evidence="1">Membrane</location>
        <topology evidence="1">Multi-pass membrane protein</topology>
    </subcellularLocation>
</comment>
<dbReference type="GO" id="GO:0004930">
    <property type="term" value="F:G protein-coupled receptor activity"/>
    <property type="evidence" value="ECO:0007669"/>
    <property type="project" value="UniProtKB-KW"/>
</dbReference>
<keyword evidence="3 8" id="KW-1133">Transmembrane helix</keyword>
<evidence type="ECO:0000256" key="4">
    <source>
        <dbReference type="ARBA" id="ARBA00023040"/>
    </source>
</evidence>
<dbReference type="HOGENOM" id="CLU_009579_29_6_1"/>
<evidence type="ECO:0000256" key="6">
    <source>
        <dbReference type="ARBA" id="ARBA00023170"/>
    </source>
</evidence>
<evidence type="ECO:0000256" key="3">
    <source>
        <dbReference type="ARBA" id="ARBA00022989"/>
    </source>
</evidence>
<evidence type="ECO:0000256" key="5">
    <source>
        <dbReference type="ARBA" id="ARBA00023136"/>
    </source>
</evidence>
<evidence type="ECO:0000256" key="2">
    <source>
        <dbReference type="ARBA" id="ARBA00022692"/>
    </source>
</evidence>
<proteinExistence type="predicted"/>
<feature type="non-terminal residue" evidence="10">
    <location>
        <position position="132"/>
    </location>
</feature>
<keyword evidence="4" id="KW-0297">G-protein coupled receptor</keyword>
<keyword evidence="11" id="KW-1185">Reference proteome</keyword>
<evidence type="ECO:0000256" key="7">
    <source>
        <dbReference type="ARBA" id="ARBA00023224"/>
    </source>
</evidence>
<keyword evidence="5 8" id="KW-0472">Membrane</keyword>
<dbReference type="Pfam" id="PF00001">
    <property type="entry name" value="7tm_1"/>
    <property type="match status" value="1"/>
</dbReference>
<name>A7RF60_NEMVE</name>
<dbReference type="InParanoid" id="A7RF60"/>
<evidence type="ECO:0000256" key="8">
    <source>
        <dbReference type="SAM" id="Phobius"/>
    </source>
</evidence>
<dbReference type="InterPro" id="IPR017452">
    <property type="entry name" value="GPCR_Rhodpsn_7TM"/>
</dbReference>
<dbReference type="OMA" id="NCNTIPC"/>
<dbReference type="PRINTS" id="PR00237">
    <property type="entry name" value="GPCRRHODOPSN"/>
</dbReference>
<dbReference type="PhylomeDB" id="A7RF60"/>